<dbReference type="AlphaFoldDB" id="A0A821J9R0"/>
<protein>
    <submittedName>
        <fullName evidence="2">Uncharacterized protein</fullName>
    </submittedName>
</protein>
<proteinExistence type="predicted"/>
<feature type="region of interest" description="Disordered" evidence="1">
    <location>
        <begin position="1"/>
        <end position="29"/>
    </location>
</feature>
<feature type="compositionally biased region" description="Polar residues" evidence="1">
    <location>
        <begin position="10"/>
        <end position="29"/>
    </location>
</feature>
<accession>A0A821J9R0</accession>
<organism evidence="2 3">
    <name type="scientific">Rotaria magnacalcarata</name>
    <dbReference type="NCBI Taxonomy" id="392030"/>
    <lineage>
        <taxon>Eukaryota</taxon>
        <taxon>Metazoa</taxon>
        <taxon>Spiralia</taxon>
        <taxon>Gnathifera</taxon>
        <taxon>Rotifera</taxon>
        <taxon>Eurotatoria</taxon>
        <taxon>Bdelloidea</taxon>
        <taxon>Philodinida</taxon>
        <taxon>Philodinidae</taxon>
        <taxon>Rotaria</taxon>
    </lineage>
</organism>
<sequence length="29" mass="3063">MPLQRELTVDTPQSAMVSTANTDNDLASG</sequence>
<gene>
    <name evidence="2" type="ORF">OVN521_LOCUS48881</name>
</gene>
<dbReference type="EMBL" id="CAJOBG010104131">
    <property type="protein sequence ID" value="CAF4715024.1"/>
    <property type="molecule type" value="Genomic_DNA"/>
</dbReference>
<reference evidence="2" key="1">
    <citation type="submission" date="2021-02" db="EMBL/GenBank/DDBJ databases">
        <authorList>
            <person name="Nowell W R."/>
        </authorList>
    </citation>
    <scope>NUCLEOTIDE SEQUENCE</scope>
</reference>
<name>A0A821J9R0_9BILA</name>
<dbReference type="Proteomes" id="UP000663866">
    <property type="component" value="Unassembled WGS sequence"/>
</dbReference>
<evidence type="ECO:0000256" key="1">
    <source>
        <dbReference type="SAM" id="MobiDB-lite"/>
    </source>
</evidence>
<evidence type="ECO:0000313" key="3">
    <source>
        <dbReference type="Proteomes" id="UP000663866"/>
    </source>
</evidence>
<feature type="non-terminal residue" evidence="2">
    <location>
        <position position="29"/>
    </location>
</feature>
<comment type="caution">
    <text evidence="2">The sequence shown here is derived from an EMBL/GenBank/DDBJ whole genome shotgun (WGS) entry which is preliminary data.</text>
</comment>
<keyword evidence="3" id="KW-1185">Reference proteome</keyword>
<evidence type="ECO:0000313" key="2">
    <source>
        <dbReference type="EMBL" id="CAF4715024.1"/>
    </source>
</evidence>